<organism evidence="1">
    <name type="scientific">Albugo laibachii Nc14</name>
    <dbReference type="NCBI Taxonomy" id="890382"/>
    <lineage>
        <taxon>Eukaryota</taxon>
        <taxon>Sar</taxon>
        <taxon>Stramenopiles</taxon>
        <taxon>Oomycota</taxon>
        <taxon>Peronosporomycetes</taxon>
        <taxon>Albuginales</taxon>
        <taxon>Albuginaceae</taxon>
        <taxon>Albugo</taxon>
    </lineage>
</organism>
<proteinExistence type="predicted"/>
<gene>
    <name evidence="1" type="primary">AlNc14C727G12452</name>
    <name evidence="1" type="ORF">ALNC14_139760</name>
</gene>
<reference evidence="1" key="2">
    <citation type="submission" date="2011-02" db="EMBL/GenBank/DDBJ databases">
        <authorList>
            <person name="MacLean D."/>
        </authorList>
    </citation>
    <scope>NUCLEOTIDE SEQUENCE</scope>
</reference>
<name>F0X1X4_9STRA</name>
<evidence type="ECO:0000313" key="1">
    <source>
        <dbReference type="EMBL" id="CCA27832.1"/>
    </source>
</evidence>
<dbReference type="HOGENOM" id="CLU_1334000_0_0_1"/>
<sequence length="206" mass="24393">MDILLLHGYLRYEHGKKQKKVDADRRIGAPRISQTIALMLHRKEQLVKEVWADYLRNKPIIPDIIAGNRAAKRTVVLGCRYVINELREFVRDRRETRTRTVAKDVLEYFANRQFGQLDHSNKATMKVGLRAVQRFLISNGYKRGKKKGSQSYRLKAEIMLKLDNYVMRILQENKNNTTRRRVYMDESYIHPNNCRHDDSLYDPNDE</sequence>
<reference evidence="1" key="1">
    <citation type="journal article" date="2011" name="PLoS Biol.">
        <title>Gene gain and loss during evolution of obligate parasitism in the white rust pathogen of Arabidopsis thaliana.</title>
        <authorList>
            <person name="Kemen E."/>
            <person name="Gardiner A."/>
            <person name="Schultz-Larsen T."/>
            <person name="Kemen A.C."/>
            <person name="Balmuth A.L."/>
            <person name="Robert-Seilaniantz A."/>
            <person name="Bailey K."/>
            <person name="Holub E."/>
            <person name="Studholme D.J."/>
            <person name="Maclean D."/>
            <person name="Jones J.D."/>
        </authorList>
    </citation>
    <scope>NUCLEOTIDE SEQUENCE</scope>
</reference>
<dbReference type="AlphaFoldDB" id="F0X1X4"/>
<accession>F0X1X4</accession>
<protein>
    <submittedName>
        <fullName evidence="1">AlNc14C727G12452 protein</fullName>
    </submittedName>
</protein>
<dbReference type="EMBL" id="FR824689">
    <property type="protein sequence ID" value="CCA27832.1"/>
    <property type="molecule type" value="Genomic_DNA"/>
</dbReference>